<sequence length="67" mass="7727">MVVRLISISGKIDYYGIKGKNLIKTSFKLSVTILLVLWKKPPLIYLSLGVIFSIFLLDLLLLDMFYF</sequence>
<keyword evidence="1" id="KW-0812">Transmembrane</keyword>
<dbReference type="AlphaFoldDB" id="A0A0V0H0K7"/>
<evidence type="ECO:0000313" key="2">
    <source>
        <dbReference type="EMBL" id="JAP13922.1"/>
    </source>
</evidence>
<organism evidence="2">
    <name type="scientific">Solanum chacoense</name>
    <name type="common">Chaco potato</name>
    <dbReference type="NCBI Taxonomy" id="4108"/>
    <lineage>
        <taxon>Eukaryota</taxon>
        <taxon>Viridiplantae</taxon>
        <taxon>Streptophyta</taxon>
        <taxon>Embryophyta</taxon>
        <taxon>Tracheophyta</taxon>
        <taxon>Spermatophyta</taxon>
        <taxon>Magnoliopsida</taxon>
        <taxon>eudicotyledons</taxon>
        <taxon>Gunneridae</taxon>
        <taxon>Pentapetalae</taxon>
        <taxon>asterids</taxon>
        <taxon>lamiids</taxon>
        <taxon>Solanales</taxon>
        <taxon>Solanaceae</taxon>
        <taxon>Solanoideae</taxon>
        <taxon>Solaneae</taxon>
        <taxon>Solanum</taxon>
    </lineage>
</organism>
<accession>A0A0V0H0K7</accession>
<keyword evidence="1" id="KW-1133">Transmembrane helix</keyword>
<proteinExistence type="predicted"/>
<protein>
    <submittedName>
        <fullName evidence="2">Putative ovule protein</fullName>
    </submittedName>
</protein>
<evidence type="ECO:0000256" key="1">
    <source>
        <dbReference type="SAM" id="Phobius"/>
    </source>
</evidence>
<feature type="transmembrane region" description="Helical" evidence="1">
    <location>
        <begin position="44"/>
        <end position="66"/>
    </location>
</feature>
<name>A0A0V0H0K7_SOLCH</name>
<feature type="non-terminal residue" evidence="2">
    <location>
        <position position="67"/>
    </location>
</feature>
<dbReference type="EMBL" id="GEDG01027319">
    <property type="protein sequence ID" value="JAP13922.1"/>
    <property type="molecule type" value="Transcribed_RNA"/>
</dbReference>
<keyword evidence="1" id="KW-0472">Membrane</keyword>
<feature type="transmembrane region" description="Helical" evidence="1">
    <location>
        <begin position="21"/>
        <end position="38"/>
    </location>
</feature>
<reference evidence="2" key="1">
    <citation type="submission" date="2015-12" db="EMBL/GenBank/DDBJ databases">
        <title>Gene expression during late stages of embryo sac development: a critical building block for successful pollen-pistil interactions.</title>
        <authorList>
            <person name="Liu Y."/>
            <person name="Joly V."/>
            <person name="Sabar M."/>
            <person name="Matton D.P."/>
        </authorList>
    </citation>
    <scope>NUCLEOTIDE SEQUENCE</scope>
</reference>